<dbReference type="SUPFAM" id="SSF48726">
    <property type="entry name" value="Immunoglobulin"/>
    <property type="match status" value="2"/>
</dbReference>
<dbReference type="PANTHER" id="PTHR23278">
    <property type="entry name" value="SIDESTEP PROTEIN"/>
    <property type="match status" value="1"/>
</dbReference>
<dbReference type="InterPro" id="IPR013783">
    <property type="entry name" value="Ig-like_fold"/>
</dbReference>
<dbReference type="VEuPathDB" id="VectorBase:PPAI009990"/>
<proteinExistence type="predicted"/>
<protein>
    <submittedName>
        <fullName evidence="2">Uncharacterized protein</fullName>
    </submittedName>
</protein>
<dbReference type="InterPro" id="IPR036179">
    <property type="entry name" value="Ig-like_dom_sf"/>
</dbReference>
<dbReference type="Pfam" id="PF08205">
    <property type="entry name" value="C2-set_2"/>
    <property type="match status" value="1"/>
</dbReference>
<dbReference type="EMBL" id="AJVK01007551">
    <property type="status" value="NOT_ANNOTATED_CDS"/>
    <property type="molecule type" value="Genomic_DNA"/>
</dbReference>
<keyword evidence="1" id="KW-1015">Disulfide bond</keyword>
<dbReference type="PROSITE" id="PS50835">
    <property type="entry name" value="IG_LIKE"/>
    <property type="match status" value="1"/>
</dbReference>
<sequence>RPQPEVRWLVNGLLVDDQYEQNSGDVIENRLMWPAIQRTDLNSVFTCQATNTLLAEPKESSYVLDIYQPSGPLVADRRYEMTCVSTGSRPNAIITWYKDDVLNNTTRSELIFVPSTEDDGKSITCRAENPNVNGLFLETSLKLDVV</sequence>
<dbReference type="AlphaFoldDB" id="A0A1B0DNE5"/>
<dbReference type="InterPro" id="IPR013162">
    <property type="entry name" value="CD80_C2-set"/>
</dbReference>
<evidence type="ECO:0000313" key="3">
    <source>
        <dbReference type="Proteomes" id="UP000092462"/>
    </source>
</evidence>
<evidence type="ECO:0000313" key="2">
    <source>
        <dbReference type="EnsemblMetazoa" id="PPAI009990-PA"/>
    </source>
</evidence>
<name>A0A1B0DNE5_PHLPP</name>
<evidence type="ECO:0000256" key="1">
    <source>
        <dbReference type="ARBA" id="ARBA00023157"/>
    </source>
</evidence>
<dbReference type="EMBL" id="AJVK01007552">
    <property type="status" value="NOT_ANNOTATED_CDS"/>
    <property type="molecule type" value="Genomic_DNA"/>
</dbReference>
<dbReference type="Proteomes" id="UP000092462">
    <property type="component" value="Unassembled WGS sequence"/>
</dbReference>
<dbReference type="InterPro" id="IPR007110">
    <property type="entry name" value="Ig-like_dom"/>
</dbReference>
<organism evidence="2 3">
    <name type="scientific">Phlebotomus papatasi</name>
    <name type="common">Sandfly</name>
    <dbReference type="NCBI Taxonomy" id="29031"/>
    <lineage>
        <taxon>Eukaryota</taxon>
        <taxon>Metazoa</taxon>
        <taxon>Ecdysozoa</taxon>
        <taxon>Arthropoda</taxon>
        <taxon>Hexapoda</taxon>
        <taxon>Insecta</taxon>
        <taxon>Pterygota</taxon>
        <taxon>Neoptera</taxon>
        <taxon>Endopterygota</taxon>
        <taxon>Diptera</taxon>
        <taxon>Nematocera</taxon>
        <taxon>Psychodoidea</taxon>
        <taxon>Psychodidae</taxon>
        <taxon>Phlebotomus</taxon>
        <taxon>Phlebotomus</taxon>
    </lineage>
</organism>
<dbReference type="VEuPathDB" id="VectorBase:PPAPM1_008358"/>
<dbReference type="Gene3D" id="2.60.40.10">
    <property type="entry name" value="Immunoglobulins"/>
    <property type="match status" value="2"/>
</dbReference>
<dbReference type="EnsemblMetazoa" id="PPAI009990-RA">
    <property type="protein sequence ID" value="PPAI009990-PA"/>
    <property type="gene ID" value="PPAI009990"/>
</dbReference>
<reference evidence="2" key="1">
    <citation type="submission" date="2022-08" db="UniProtKB">
        <authorList>
            <consortium name="EnsemblMetazoa"/>
        </authorList>
    </citation>
    <scope>IDENTIFICATION</scope>
    <source>
        <strain evidence="2">Israel</strain>
    </source>
</reference>
<dbReference type="PANTHER" id="PTHR23278:SF31">
    <property type="entry name" value="SIDESTEP II, ISOFORM A"/>
    <property type="match status" value="1"/>
</dbReference>
<keyword evidence="3" id="KW-1185">Reference proteome</keyword>
<accession>A0A1B0DNE5</accession>